<dbReference type="AlphaFoldDB" id="A0A158R3V3"/>
<dbReference type="WBParaSite" id="SMUV_0000035501-mRNA-1">
    <property type="protein sequence ID" value="SMUV_0000035501-mRNA-1"/>
    <property type="gene ID" value="SMUV_0000035501"/>
</dbReference>
<proteinExistence type="predicted"/>
<dbReference type="Proteomes" id="UP000046393">
    <property type="component" value="Unplaced"/>
</dbReference>
<name>A0A158R3V3_9BILA</name>
<organism evidence="1 2">
    <name type="scientific">Syphacia muris</name>
    <dbReference type="NCBI Taxonomy" id="451379"/>
    <lineage>
        <taxon>Eukaryota</taxon>
        <taxon>Metazoa</taxon>
        <taxon>Ecdysozoa</taxon>
        <taxon>Nematoda</taxon>
        <taxon>Chromadorea</taxon>
        <taxon>Rhabditida</taxon>
        <taxon>Spirurina</taxon>
        <taxon>Oxyuridomorpha</taxon>
        <taxon>Oxyuroidea</taxon>
        <taxon>Oxyuridae</taxon>
        <taxon>Syphacia</taxon>
    </lineage>
</organism>
<dbReference type="STRING" id="451379.A0A158R3V3"/>
<protein>
    <submittedName>
        <fullName evidence="2">Uncharacterized protein</fullName>
    </submittedName>
</protein>
<evidence type="ECO:0000313" key="2">
    <source>
        <dbReference type="WBParaSite" id="SMUV_0000035501-mRNA-1"/>
    </source>
</evidence>
<accession>A0A158R3V3</accession>
<reference evidence="2" key="1">
    <citation type="submission" date="2016-04" db="UniProtKB">
        <authorList>
            <consortium name="WormBaseParasite"/>
        </authorList>
    </citation>
    <scope>IDENTIFICATION</scope>
</reference>
<sequence>MPIPLSNESAGYYMPHCRCSANILADSLKISPLYKQQDSERWNAAASYYQGMRNNREQCCTSPPNSPVEFGSFGKLSASGQHFFYYNKSTSSGSVSPRLCMNDARIALESIHQTWTYPW</sequence>
<keyword evidence="1" id="KW-1185">Reference proteome</keyword>
<evidence type="ECO:0000313" key="1">
    <source>
        <dbReference type="Proteomes" id="UP000046393"/>
    </source>
</evidence>